<dbReference type="Proteomes" id="UP001162483">
    <property type="component" value="Unassembled WGS sequence"/>
</dbReference>
<comment type="caution">
    <text evidence="1">The sequence shown here is derived from an EMBL/GenBank/DDBJ whole genome shotgun (WGS) entry which is preliminary data.</text>
</comment>
<proteinExistence type="predicted"/>
<dbReference type="EMBL" id="CATNWA010000267">
    <property type="protein sequence ID" value="CAI9535451.1"/>
    <property type="molecule type" value="Genomic_DNA"/>
</dbReference>
<sequence length="100" mass="10547">GAQQCHPSVPPTCAQQCTHLCHPAVPTSATHQCSSAVLPVSAQQFSDASQCHLSMPSIRDTSLVPPIRATSLVLPINSHQCCPSVPPFSAHQCCLINAHQ</sequence>
<gene>
    <name evidence="1" type="ORF">SPARVUS_LOCUS867337</name>
</gene>
<organism evidence="1 2">
    <name type="scientific">Staurois parvus</name>
    <dbReference type="NCBI Taxonomy" id="386267"/>
    <lineage>
        <taxon>Eukaryota</taxon>
        <taxon>Metazoa</taxon>
        <taxon>Chordata</taxon>
        <taxon>Craniata</taxon>
        <taxon>Vertebrata</taxon>
        <taxon>Euteleostomi</taxon>
        <taxon>Amphibia</taxon>
        <taxon>Batrachia</taxon>
        <taxon>Anura</taxon>
        <taxon>Neobatrachia</taxon>
        <taxon>Ranoidea</taxon>
        <taxon>Ranidae</taxon>
        <taxon>Staurois</taxon>
    </lineage>
</organism>
<reference evidence="1" key="1">
    <citation type="submission" date="2023-05" db="EMBL/GenBank/DDBJ databases">
        <authorList>
            <person name="Stuckert A."/>
        </authorList>
    </citation>
    <scope>NUCLEOTIDE SEQUENCE</scope>
</reference>
<feature type="non-terminal residue" evidence="1">
    <location>
        <position position="1"/>
    </location>
</feature>
<keyword evidence="2" id="KW-1185">Reference proteome</keyword>
<protein>
    <submittedName>
        <fullName evidence="1">Uncharacterized protein</fullName>
    </submittedName>
</protein>
<accession>A0ABN9AHF0</accession>
<name>A0ABN9AHF0_9NEOB</name>
<evidence type="ECO:0000313" key="2">
    <source>
        <dbReference type="Proteomes" id="UP001162483"/>
    </source>
</evidence>
<evidence type="ECO:0000313" key="1">
    <source>
        <dbReference type="EMBL" id="CAI9535451.1"/>
    </source>
</evidence>